<dbReference type="EMBL" id="JBHTIT010000001">
    <property type="protein sequence ID" value="MFD0949704.1"/>
    <property type="molecule type" value="Genomic_DNA"/>
</dbReference>
<dbReference type="Gene3D" id="2.40.50.100">
    <property type="match status" value="1"/>
</dbReference>
<evidence type="ECO:0000256" key="1">
    <source>
        <dbReference type="ARBA" id="ARBA00009477"/>
    </source>
</evidence>
<sequence>MLKVGVVLGLSAVIMACSQAPAPSEDTSPWVKTQKIQSGDGIALSLTGIVRAKVESPVAFRVSGQIAERLVNAGEHVKVGQVLFRQDPSDNAATMRAAQAENTSAAAALATAKAETARQQELFDKGFISKQFLDRTDLTEREAKARANAAQSQLLQAKNASAYNVLRAPSNGLLLDVTGEPGQVVAAGQAVAVFAQDGEREVEVFFPDRMPVPELGEIITAEGKKEAIKLSEKAGALDAMSRTQRARYKLVGASTAPALGAIMQTRFAVPSLTENTLEVPLGALDERGKGPHVWLIKEGKAQPMPVVVTLLSSETARIKAEIPANTSLIVLGTHLLKPGMAVRELAQ</sequence>
<reference evidence="6" key="1">
    <citation type="journal article" date="2019" name="Int. J. Syst. Evol. Microbiol.">
        <title>The Global Catalogue of Microorganisms (GCM) 10K type strain sequencing project: providing services to taxonomists for standard genome sequencing and annotation.</title>
        <authorList>
            <consortium name="The Broad Institute Genomics Platform"/>
            <consortium name="The Broad Institute Genome Sequencing Center for Infectious Disease"/>
            <person name="Wu L."/>
            <person name="Ma J."/>
        </authorList>
    </citation>
    <scope>NUCLEOTIDE SEQUENCE [LARGE SCALE GENOMIC DNA]</scope>
    <source>
        <strain evidence="6">CCUG 63419</strain>
    </source>
</reference>
<protein>
    <submittedName>
        <fullName evidence="5">Efflux RND transporter periplasmic adaptor subunit</fullName>
    </submittedName>
</protein>
<feature type="signal peptide" evidence="2">
    <location>
        <begin position="1"/>
        <end position="22"/>
    </location>
</feature>
<dbReference type="Pfam" id="PF25876">
    <property type="entry name" value="HH_MFP_RND"/>
    <property type="match status" value="1"/>
</dbReference>
<dbReference type="PANTHER" id="PTHR30469:SF18">
    <property type="entry name" value="RESISTANCE-NODULATION-CELL DIVISION (RND) EFFLUX MEMBRANE FUSION PROTEIN-RELATED"/>
    <property type="match status" value="1"/>
</dbReference>
<evidence type="ECO:0000259" key="4">
    <source>
        <dbReference type="Pfam" id="PF25917"/>
    </source>
</evidence>
<comment type="similarity">
    <text evidence="1">Belongs to the membrane fusion protein (MFP) (TC 8.A.1) family.</text>
</comment>
<dbReference type="Gene3D" id="1.10.287.470">
    <property type="entry name" value="Helix hairpin bin"/>
    <property type="match status" value="1"/>
</dbReference>
<evidence type="ECO:0000256" key="2">
    <source>
        <dbReference type="SAM" id="SignalP"/>
    </source>
</evidence>
<proteinExistence type="inferred from homology"/>
<gene>
    <name evidence="5" type="ORF">ACFQ0F_04760</name>
</gene>
<organism evidence="5 6">
    <name type="scientific">Paraperlucidibaca wandonensis</name>
    <dbReference type="NCBI Taxonomy" id="1268273"/>
    <lineage>
        <taxon>Bacteria</taxon>
        <taxon>Pseudomonadati</taxon>
        <taxon>Pseudomonadota</taxon>
        <taxon>Gammaproteobacteria</taxon>
        <taxon>Moraxellales</taxon>
        <taxon>Moraxellaceae</taxon>
        <taxon>Paraperlucidibaca</taxon>
    </lineage>
</organism>
<dbReference type="SUPFAM" id="SSF111369">
    <property type="entry name" value="HlyD-like secretion proteins"/>
    <property type="match status" value="1"/>
</dbReference>
<feature type="chain" id="PRO_5047226500" evidence="2">
    <location>
        <begin position="23"/>
        <end position="347"/>
    </location>
</feature>
<dbReference type="InterPro" id="IPR006143">
    <property type="entry name" value="RND_pump_MFP"/>
</dbReference>
<evidence type="ECO:0000259" key="3">
    <source>
        <dbReference type="Pfam" id="PF25876"/>
    </source>
</evidence>
<keyword evidence="2" id="KW-0732">Signal</keyword>
<dbReference type="PANTHER" id="PTHR30469">
    <property type="entry name" value="MULTIDRUG RESISTANCE PROTEIN MDTA"/>
    <property type="match status" value="1"/>
</dbReference>
<name>A0ABW3HI50_9GAMM</name>
<feature type="domain" description="Multidrug resistance protein MdtA-like barrel-sandwich hybrid" evidence="4">
    <location>
        <begin position="58"/>
        <end position="192"/>
    </location>
</feature>
<keyword evidence="6" id="KW-1185">Reference proteome</keyword>
<dbReference type="InterPro" id="IPR058625">
    <property type="entry name" value="MdtA-like_BSH"/>
</dbReference>
<evidence type="ECO:0000313" key="5">
    <source>
        <dbReference type="EMBL" id="MFD0949704.1"/>
    </source>
</evidence>
<dbReference type="RefSeq" id="WP_379069627.1">
    <property type="nucleotide sequence ID" value="NZ_JBHTIT010000001.1"/>
</dbReference>
<dbReference type="NCBIfam" id="TIGR01730">
    <property type="entry name" value="RND_mfp"/>
    <property type="match status" value="1"/>
</dbReference>
<accession>A0ABW3HI50</accession>
<dbReference type="InterPro" id="IPR058624">
    <property type="entry name" value="MdtA-like_HH"/>
</dbReference>
<evidence type="ECO:0000313" key="6">
    <source>
        <dbReference type="Proteomes" id="UP001597044"/>
    </source>
</evidence>
<feature type="domain" description="Multidrug resistance protein MdtA-like alpha-helical hairpin" evidence="3">
    <location>
        <begin position="96"/>
        <end position="159"/>
    </location>
</feature>
<dbReference type="PROSITE" id="PS51257">
    <property type="entry name" value="PROKAR_LIPOPROTEIN"/>
    <property type="match status" value="1"/>
</dbReference>
<comment type="caution">
    <text evidence="5">The sequence shown here is derived from an EMBL/GenBank/DDBJ whole genome shotgun (WGS) entry which is preliminary data.</text>
</comment>
<dbReference type="Proteomes" id="UP001597044">
    <property type="component" value="Unassembled WGS sequence"/>
</dbReference>
<dbReference type="Gene3D" id="2.40.420.20">
    <property type="match status" value="1"/>
</dbReference>
<dbReference type="Pfam" id="PF25917">
    <property type="entry name" value="BSH_RND"/>
    <property type="match status" value="1"/>
</dbReference>